<proteinExistence type="predicted"/>
<name>A0AAD5YSD4_9AGAR</name>
<gene>
    <name evidence="2" type="ORF">NP233_g7854</name>
</gene>
<protein>
    <submittedName>
        <fullName evidence="2">Uncharacterized protein</fullName>
    </submittedName>
</protein>
<evidence type="ECO:0000313" key="2">
    <source>
        <dbReference type="EMBL" id="KAJ3565105.1"/>
    </source>
</evidence>
<feature type="compositionally biased region" description="Acidic residues" evidence="1">
    <location>
        <begin position="543"/>
        <end position="552"/>
    </location>
</feature>
<feature type="compositionally biased region" description="Acidic residues" evidence="1">
    <location>
        <begin position="466"/>
        <end position="481"/>
    </location>
</feature>
<dbReference type="AlphaFoldDB" id="A0AAD5YSD4"/>
<feature type="compositionally biased region" description="Basic and acidic residues" evidence="1">
    <location>
        <begin position="482"/>
        <end position="493"/>
    </location>
</feature>
<reference evidence="2" key="1">
    <citation type="submission" date="2022-07" db="EMBL/GenBank/DDBJ databases">
        <title>Genome Sequence of Leucocoprinus birnbaumii.</title>
        <authorList>
            <person name="Buettner E."/>
        </authorList>
    </citation>
    <scope>NUCLEOTIDE SEQUENCE</scope>
    <source>
        <strain evidence="2">VT141</strain>
    </source>
</reference>
<feature type="compositionally biased region" description="Polar residues" evidence="1">
    <location>
        <begin position="594"/>
        <end position="608"/>
    </location>
</feature>
<feature type="compositionally biased region" description="Basic and acidic residues" evidence="1">
    <location>
        <begin position="617"/>
        <end position="628"/>
    </location>
</feature>
<dbReference type="Proteomes" id="UP001213000">
    <property type="component" value="Unassembled WGS sequence"/>
</dbReference>
<dbReference type="EMBL" id="JANIEX010000600">
    <property type="protein sequence ID" value="KAJ3565105.1"/>
    <property type="molecule type" value="Genomic_DNA"/>
</dbReference>
<feature type="region of interest" description="Disordered" evidence="1">
    <location>
        <begin position="1"/>
        <end position="21"/>
    </location>
</feature>
<accession>A0AAD5YSD4</accession>
<feature type="compositionally biased region" description="Acidic residues" evidence="1">
    <location>
        <begin position="494"/>
        <end position="535"/>
    </location>
</feature>
<feature type="region of interest" description="Disordered" evidence="1">
    <location>
        <begin position="452"/>
        <end position="637"/>
    </location>
</feature>
<sequence>MIRTSSNDHSASKRAPRIIVPAPPVNLDKTRLVRSSPTSDDEQGRPDHLLFHGEHQRYLEDSPFNTDRGFTAPVPITEKSQITRAMRDFLLTFREDYIEMYISPKEKGDQITFIRNHIVGPFTLKFSEISEGFVQKLDRHCRAAFTRDLIRDDVHQRRSTGKRRFREVDWKTSMARAKRDYIGDQMMQRREADGSLPRESNLRNYQQIKANMVAAASEEEKRYYSLKAEEENQKKKSPPTLEDVFSEQPEIICILQDVLRKHIGWKPGQLGDALCYLVVGYRDQSNKIKIDVTFASNHDIKSDNVLALATNTGYVDSVHKPFKRLAEEILPKEVYDMDGGLPRMMRTGVDGIIFPQFDILDVPLRHVQRLLSDFILGAWEKSSSPGNPRDAANFPSAELESHEGREALLERYEHFKALSTFDPEEMSHGEIQELVKSIGGIPDSLVFRKAELPGQSVNPGNVIDMSDNDDDDIRAEDEGEGEASRKEDVHDNESGVEDDDEGAEVDDEGEGEGEGEGEDEYGYEDGEDEEEDEDSEGRKEGDREDEDDEVAENDGLIAIRALTTSKEAGGTGKKRKSNTSRAAESTKGAKRLRTNASEVEQVEQVSLRRTSRARKPRVLEDTAPEPRRKTGRTAKQA</sequence>
<keyword evidence="3" id="KW-1185">Reference proteome</keyword>
<comment type="caution">
    <text evidence="2">The sequence shown here is derived from an EMBL/GenBank/DDBJ whole genome shotgun (WGS) entry which is preliminary data.</text>
</comment>
<evidence type="ECO:0000313" key="3">
    <source>
        <dbReference type="Proteomes" id="UP001213000"/>
    </source>
</evidence>
<evidence type="ECO:0000256" key="1">
    <source>
        <dbReference type="SAM" id="MobiDB-lite"/>
    </source>
</evidence>
<organism evidence="2 3">
    <name type="scientific">Leucocoprinus birnbaumii</name>
    <dbReference type="NCBI Taxonomy" id="56174"/>
    <lineage>
        <taxon>Eukaryota</taxon>
        <taxon>Fungi</taxon>
        <taxon>Dikarya</taxon>
        <taxon>Basidiomycota</taxon>
        <taxon>Agaricomycotina</taxon>
        <taxon>Agaricomycetes</taxon>
        <taxon>Agaricomycetidae</taxon>
        <taxon>Agaricales</taxon>
        <taxon>Agaricineae</taxon>
        <taxon>Agaricaceae</taxon>
        <taxon>Leucocoprinus</taxon>
    </lineage>
</organism>